<proteinExistence type="predicted"/>
<protein>
    <submittedName>
        <fullName evidence="2">Uncharacterized protein</fullName>
    </submittedName>
</protein>
<reference evidence="2" key="1">
    <citation type="submission" date="2015-04" db="UniProtKB">
        <authorList>
            <consortium name="EnsemblPlants"/>
        </authorList>
    </citation>
    <scope>IDENTIFICATION</scope>
</reference>
<evidence type="ECO:0000256" key="1">
    <source>
        <dbReference type="SAM" id="MobiDB-lite"/>
    </source>
</evidence>
<reference evidence="2" key="2">
    <citation type="submission" date="2018-05" db="EMBL/GenBank/DDBJ databases">
        <title>OmerRS3 (Oryza meridionalis Reference Sequence Version 3).</title>
        <authorList>
            <person name="Zhang J."/>
            <person name="Kudrna D."/>
            <person name="Lee S."/>
            <person name="Talag J."/>
            <person name="Welchert J."/>
            <person name="Wing R.A."/>
        </authorList>
    </citation>
    <scope>NUCLEOTIDE SEQUENCE [LARGE SCALE GENOMIC DNA]</scope>
    <source>
        <strain evidence="2">cv. OR44</strain>
    </source>
</reference>
<sequence>MAAAEEAVGGDRADPSRASCAAAVGIGNRARELGATAYPHLGNQKTVSSLGKKGQQGRIVDINKEERGVPTGQSILEVNDNRRVGKKNKRVFLFHFFSIPCGSSRGWGYLGRNPRGLPRRRGGGGDALPPRRLGAACGGGGGVWRDSRRRMNPGGEGSRGGRRAAGGGSRRRSSRPAAPRSSSSSSSSSSGRRGCGLTTRLLRRGARGGGRGRGEEERASAWAWASSESEAEASLRRGRIAVLRWRHLVTGNAVYICRSMPSSSHLIHDLAVGFFHQTHEDDSSSSVAPPRFVPLPSASCRFGGGELDRVFDNPGLFKNSRLVASRKGRLVVELRHASRAAARLP</sequence>
<dbReference type="AlphaFoldDB" id="A0A0E0CJ33"/>
<dbReference type="PANTHER" id="PTHR36140:SF1">
    <property type="entry name" value="F-BOX DOMAIN CONTAINING PROTEIN, EXPRESSED"/>
    <property type="match status" value="1"/>
</dbReference>
<feature type="compositionally biased region" description="Gly residues" evidence="1">
    <location>
        <begin position="154"/>
        <end position="168"/>
    </location>
</feature>
<dbReference type="Proteomes" id="UP000008021">
    <property type="component" value="Chromosome 2"/>
</dbReference>
<feature type="compositionally biased region" description="Low complexity" evidence="1">
    <location>
        <begin position="175"/>
        <end position="200"/>
    </location>
</feature>
<dbReference type="HOGENOM" id="CLU_805059_0_0_1"/>
<dbReference type="Gramene" id="OMERI02G12950.1">
    <property type="protein sequence ID" value="OMERI02G12950.1"/>
    <property type="gene ID" value="OMERI02G12950"/>
</dbReference>
<keyword evidence="3" id="KW-1185">Reference proteome</keyword>
<evidence type="ECO:0000313" key="2">
    <source>
        <dbReference type="EnsemblPlants" id="OMERI02G12950.1"/>
    </source>
</evidence>
<name>A0A0E0CJ33_9ORYZ</name>
<accession>A0A0E0CJ33</accession>
<dbReference type="PANTHER" id="PTHR36140">
    <property type="entry name" value="F-BOX DOMAIN-CONTAINING PROTEIN-RELATED"/>
    <property type="match status" value="1"/>
</dbReference>
<dbReference type="EnsemblPlants" id="OMERI02G12950.1">
    <property type="protein sequence ID" value="OMERI02G12950.1"/>
    <property type="gene ID" value="OMERI02G12950"/>
</dbReference>
<organism evidence="2">
    <name type="scientific">Oryza meridionalis</name>
    <dbReference type="NCBI Taxonomy" id="40149"/>
    <lineage>
        <taxon>Eukaryota</taxon>
        <taxon>Viridiplantae</taxon>
        <taxon>Streptophyta</taxon>
        <taxon>Embryophyta</taxon>
        <taxon>Tracheophyta</taxon>
        <taxon>Spermatophyta</taxon>
        <taxon>Magnoliopsida</taxon>
        <taxon>Liliopsida</taxon>
        <taxon>Poales</taxon>
        <taxon>Poaceae</taxon>
        <taxon>BOP clade</taxon>
        <taxon>Oryzoideae</taxon>
        <taxon>Oryzeae</taxon>
        <taxon>Oryzinae</taxon>
        <taxon>Oryza</taxon>
    </lineage>
</organism>
<evidence type="ECO:0000313" key="3">
    <source>
        <dbReference type="Proteomes" id="UP000008021"/>
    </source>
</evidence>
<feature type="region of interest" description="Disordered" evidence="1">
    <location>
        <begin position="118"/>
        <end position="222"/>
    </location>
</feature>